<protein>
    <submittedName>
        <fullName evidence="2">Uncharacterized protein</fullName>
    </submittedName>
</protein>
<evidence type="ECO:0000313" key="1">
    <source>
        <dbReference type="Proteomes" id="UP000050795"/>
    </source>
</evidence>
<dbReference type="Proteomes" id="UP000050795">
    <property type="component" value="Unassembled WGS sequence"/>
</dbReference>
<dbReference type="AlphaFoldDB" id="A0AA85KGL8"/>
<keyword evidence="1" id="KW-1185">Reference proteome</keyword>
<name>A0AA85KGL8_TRIRE</name>
<organism evidence="1 2">
    <name type="scientific">Trichobilharzia regenti</name>
    <name type="common">Nasal bird schistosome</name>
    <dbReference type="NCBI Taxonomy" id="157069"/>
    <lineage>
        <taxon>Eukaryota</taxon>
        <taxon>Metazoa</taxon>
        <taxon>Spiralia</taxon>
        <taxon>Lophotrochozoa</taxon>
        <taxon>Platyhelminthes</taxon>
        <taxon>Trematoda</taxon>
        <taxon>Digenea</taxon>
        <taxon>Strigeidida</taxon>
        <taxon>Schistosomatoidea</taxon>
        <taxon>Schistosomatidae</taxon>
        <taxon>Trichobilharzia</taxon>
    </lineage>
</organism>
<accession>A0AA85KGL8</accession>
<reference evidence="1" key="1">
    <citation type="submission" date="2022-06" db="EMBL/GenBank/DDBJ databases">
        <authorList>
            <person name="Berger JAMES D."/>
            <person name="Berger JAMES D."/>
        </authorList>
    </citation>
    <scope>NUCLEOTIDE SEQUENCE [LARGE SCALE GENOMIC DNA]</scope>
</reference>
<proteinExistence type="predicted"/>
<reference evidence="2" key="2">
    <citation type="submission" date="2023-11" db="UniProtKB">
        <authorList>
            <consortium name="WormBaseParasite"/>
        </authorList>
    </citation>
    <scope>IDENTIFICATION</scope>
</reference>
<sequence length="68" mass="7940">MIIHRPINSLSVNDTLTRETHYLKRRDCPLQSYNLTSNQLLHDACEIPDRLFSRLPDSGLLRGSDRFE</sequence>
<dbReference type="WBParaSite" id="TREG1_88590.1">
    <property type="protein sequence ID" value="TREG1_88590.1"/>
    <property type="gene ID" value="TREG1_88590"/>
</dbReference>
<evidence type="ECO:0000313" key="2">
    <source>
        <dbReference type="WBParaSite" id="TREG1_88590.1"/>
    </source>
</evidence>